<evidence type="ECO:0000313" key="4">
    <source>
        <dbReference type="Proteomes" id="UP000215596"/>
    </source>
</evidence>
<dbReference type="InterPro" id="IPR050266">
    <property type="entry name" value="AB_hydrolase_sf"/>
</dbReference>
<dbReference type="InterPro" id="IPR000639">
    <property type="entry name" value="Epox_hydrolase-like"/>
</dbReference>
<dbReference type="OrthoDB" id="6191536at2"/>
<dbReference type="PRINTS" id="PR00412">
    <property type="entry name" value="EPOXHYDRLASE"/>
</dbReference>
<dbReference type="GO" id="GO:0016020">
    <property type="term" value="C:membrane"/>
    <property type="evidence" value="ECO:0007669"/>
    <property type="project" value="TreeGrafter"/>
</dbReference>
<feature type="transmembrane region" description="Helical" evidence="1">
    <location>
        <begin position="170"/>
        <end position="192"/>
    </location>
</feature>
<protein>
    <submittedName>
        <fullName evidence="3">Alpha/beta hydrolase</fullName>
    </submittedName>
</protein>
<keyword evidence="1" id="KW-1133">Transmembrane helix</keyword>
<gene>
    <name evidence="3" type="ORF">CHH67_08350</name>
</gene>
<dbReference type="AlphaFoldDB" id="A0A268EY10"/>
<evidence type="ECO:0000259" key="2">
    <source>
        <dbReference type="Pfam" id="PF00561"/>
    </source>
</evidence>
<dbReference type="GO" id="GO:0016787">
    <property type="term" value="F:hydrolase activity"/>
    <property type="evidence" value="ECO:0007669"/>
    <property type="project" value="UniProtKB-KW"/>
</dbReference>
<dbReference type="PRINTS" id="PR00111">
    <property type="entry name" value="ABHYDROLASE"/>
</dbReference>
<feature type="domain" description="AB hydrolase-1" evidence="2">
    <location>
        <begin position="53"/>
        <end position="290"/>
    </location>
</feature>
<keyword evidence="3" id="KW-0378">Hydrolase</keyword>
<comment type="caution">
    <text evidence="3">The sequence shown here is derived from an EMBL/GenBank/DDBJ whole genome shotgun (WGS) entry which is preliminary data.</text>
</comment>
<name>A0A268EY10_9BACL</name>
<dbReference type="PANTHER" id="PTHR43798">
    <property type="entry name" value="MONOACYLGLYCEROL LIPASE"/>
    <property type="match status" value="1"/>
</dbReference>
<evidence type="ECO:0000256" key="1">
    <source>
        <dbReference type="SAM" id="Phobius"/>
    </source>
</evidence>
<dbReference type="SUPFAM" id="SSF53474">
    <property type="entry name" value="alpha/beta-Hydrolases"/>
    <property type="match status" value="1"/>
</dbReference>
<dbReference type="InterPro" id="IPR029058">
    <property type="entry name" value="AB_hydrolase_fold"/>
</dbReference>
<dbReference type="RefSeq" id="WP_095264711.1">
    <property type="nucleotide sequence ID" value="NZ_NPBY01000027.1"/>
</dbReference>
<dbReference type="InterPro" id="IPR000073">
    <property type="entry name" value="AB_hydrolase_1"/>
</dbReference>
<dbReference type="Proteomes" id="UP000215596">
    <property type="component" value="Unassembled WGS sequence"/>
</dbReference>
<organism evidence="3 4">
    <name type="scientific">Paenibacillus campinasensis</name>
    <dbReference type="NCBI Taxonomy" id="66347"/>
    <lineage>
        <taxon>Bacteria</taxon>
        <taxon>Bacillati</taxon>
        <taxon>Bacillota</taxon>
        <taxon>Bacilli</taxon>
        <taxon>Bacillales</taxon>
        <taxon>Paenibacillaceae</taxon>
        <taxon>Paenibacillus</taxon>
    </lineage>
</organism>
<keyword evidence="1" id="KW-0812">Transmembrane</keyword>
<accession>A0A268EY10</accession>
<reference evidence="3 4" key="1">
    <citation type="submission" date="2017-07" db="EMBL/GenBank/DDBJ databases">
        <title>Isolation and whole genome analysis of endospore-forming bacteria from heroin.</title>
        <authorList>
            <person name="Kalinowski J."/>
            <person name="Ahrens B."/>
            <person name="Al-Dilaimi A."/>
            <person name="Winkler A."/>
            <person name="Wibberg D."/>
            <person name="Schleenbecker U."/>
            <person name="Ruckert C."/>
            <person name="Wolfel R."/>
            <person name="Grass G."/>
        </authorList>
    </citation>
    <scope>NUCLEOTIDE SEQUENCE [LARGE SCALE GENOMIC DNA]</scope>
    <source>
        <strain evidence="3 4">7537-G1</strain>
    </source>
</reference>
<sequence length="323" mass="35553">MEVVLGIAAVVFLLYICSDIAVRRAEKKYPSSGSFVEVDGIRLHYQDEGEGRPVVLLHGGVLWGGDFKEVMTLAAKQGYRAWAFDRPGYGYSERLPSRNMSPRDQARLLHGALRKLGIERPIVVAHSWSGVLALTYALDYPEDVSGLVTVGGGMYRDNYPAADGDGLSRLVTMPILGSLLLHTLLVPFAYLASRSMMHATFTPERVPEAYGRAVRALWFRPGQFRANREDVLQFAPACDEISSRYGEVAAPVVIAAGEADPFPTLVHSTWLHRDLPHSRLILYPGVGHMIPQLHPELVMESIQALTEMESQEMASGDESGFGS</sequence>
<evidence type="ECO:0000313" key="3">
    <source>
        <dbReference type="EMBL" id="PAD77997.1"/>
    </source>
</evidence>
<dbReference type="Gene3D" id="3.40.50.1820">
    <property type="entry name" value="alpha/beta hydrolase"/>
    <property type="match status" value="1"/>
</dbReference>
<proteinExistence type="predicted"/>
<keyword evidence="1" id="KW-0472">Membrane</keyword>
<dbReference type="Pfam" id="PF00561">
    <property type="entry name" value="Abhydrolase_1"/>
    <property type="match status" value="1"/>
</dbReference>
<dbReference type="EMBL" id="NPBY01000027">
    <property type="protein sequence ID" value="PAD77997.1"/>
    <property type="molecule type" value="Genomic_DNA"/>
</dbReference>
<dbReference type="PANTHER" id="PTHR43798:SF24">
    <property type="entry name" value="CIS-3-ALKYL-4-ALKYLOXETAN-2-ONE DECARBOXYLASE"/>
    <property type="match status" value="1"/>
</dbReference>